<feature type="region of interest" description="Disordered" evidence="1">
    <location>
        <begin position="197"/>
        <end position="217"/>
    </location>
</feature>
<organism evidence="2">
    <name type="scientific">Brachypodium distachyon</name>
    <name type="common">Purple false brome</name>
    <name type="synonym">Trachynia distachya</name>
    <dbReference type="NCBI Taxonomy" id="15368"/>
    <lineage>
        <taxon>Eukaryota</taxon>
        <taxon>Viridiplantae</taxon>
        <taxon>Streptophyta</taxon>
        <taxon>Embryophyta</taxon>
        <taxon>Tracheophyta</taxon>
        <taxon>Spermatophyta</taxon>
        <taxon>Magnoliopsida</taxon>
        <taxon>Liliopsida</taxon>
        <taxon>Poales</taxon>
        <taxon>Poaceae</taxon>
        <taxon>BOP clade</taxon>
        <taxon>Pooideae</taxon>
        <taxon>Stipodae</taxon>
        <taxon>Brachypodieae</taxon>
        <taxon>Brachypodium</taxon>
    </lineage>
</organism>
<dbReference type="GeneID" id="100845554"/>
<dbReference type="AlphaFoldDB" id="A0A2K2DQK7"/>
<feature type="region of interest" description="Disordered" evidence="1">
    <location>
        <begin position="15"/>
        <end position="89"/>
    </location>
</feature>
<evidence type="ECO:0000313" key="2">
    <source>
        <dbReference type="EMBL" id="PNT76561.1"/>
    </source>
</evidence>
<evidence type="ECO:0000313" key="3">
    <source>
        <dbReference type="EnsemblPlants" id="PNT76561"/>
    </source>
</evidence>
<sequence>MAAEVLVGAERRVLISAAAIPTPPPPPPESLLGRLDQIDLRLRQLEEEQRRRPSSASPDAAANSGRGRAHHHQHSKSMPSSAAMHHQQQQVLIRGKLMDRLDLLESRIRQLGSELDLGDNGNGNGKAPAEDRAWSEPPPLPEPRGDPRARPAAAASWSAVQILQRGARQLHHRNNGKPSPAKVKKLKEAKCACEEEKRKAERSGSRASGRRWFTVGC</sequence>
<feature type="compositionally biased region" description="Low complexity" evidence="1">
    <location>
        <begin position="54"/>
        <end position="64"/>
    </location>
</feature>
<dbReference type="EMBL" id="CM000880">
    <property type="protein sequence ID" value="PNT76561.1"/>
    <property type="molecule type" value="Genomic_DNA"/>
</dbReference>
<accession>A0A2K2DQK7</accession>
<dbReference type="RefSeq" id="XP_014752058.1">
    <property type="nucleotide sequence ID" value="XM_014896572.2"/>
</dbReference>
<feature type="compositionally biased region" description="Polar residues" evidence="1">
    <location>
        <begin position="76"/>
        <end position="89"/>
    </location>
</feature>
<proteinExistence type="predicted"/>
<dbReference type="EnsemblPlants" id="PNT76561">
    <property type="protein sequence ID" value="PNT76561"/>
    <property type="gene ID" value="BRADI_1g49520v3"/>
</dbReference>
<reference evidence="3" key="3">
    <citation type="submission" date="2018-08" db="UniProtKB">
        <authorList>
            <consortium name="EnsemblPlants"/>
        </authorList>
    </citation>
    <scope>IDENTIFICATION</scope>
    <source>
        <strain evidence="3">cv. Bd21</strain>
    </source>
</reference>
<dbReference type="PANTHER" id="PTHR34190">
    <property type="entry name" value="EXPRESSED PROTEIN"/>
    <property type="match status" value="1"/>
</dbReference>
<evidence type="ECO:0000313" key="4">
    <source>
        <dbReference type="Proteomes" id="UP000008810"/>
    </source>
</evidence>
<keyword evidence="4" id="KW-1185">Reference proteome</keyword>
<feature type="compositionally biased region" description="Basic and acidic residues" evidence="1">
    <location>
        <begin position="36"/>
        <end position="51"/>
    </location>
</feature>
<reference evidence="2 3" key="1">
    <citation type="journal article" date="2010" name="Nature">
        <title>Genome sequencing and analysis of the model grass Brachypodium distachyon.</title>
        <authorList>
            <consortium name="International Brachypodium Initiative"/>
        </authorList>
    </citation>
    <scope>NUCLEOTIDE SEQUENCE [LARGE SCALE GENOMIC DNA]</scope>
    <source>
        <strain evidence="2">Bd21</strain>
        <strain evidence="3">cv. Bd21</strain>
    </source>
</reference>
<reference evidence="2" key="2">
    <citation type="submission" date="2017-06" db="EMBL/GenBank/DDBJ databases">
        <title>WGS assembly of Brachypodium distachyon.</title>
        <authorList>
            <consortium name="The International Brachypodium Initiative"/>
            <person name="Lucas S."/>
            <person name="Harmon-Smith M."/>
            <person name="Lail K."/>
            <person name="Tice H."/>
            <person name="Grimwood J."/>
            <person name="Bruce D."/>
            <person name="Barry K."/>
            <person name="Shu S."/>
            <person name="Lindquist E."/>
            <person name="Wang M."/>
            <person name="Pitluck S."/>
            <person name="Vogel J.P."/>
            <person name="Garvin D.F."/>
            <person name="Mockler T.C."/>
            <person name="Schmutz J."/>
            <person name="Rokhsar D."/>
            <person name="Bevan M.W."/>
        </authorList>
    </citation>
    <scope>NUCLEOTIDE SEQUENCE</scope>
    <source>
        <strain evidence="2">Bd21</strain>
    </source>
</reference>
<name>A0A2K2DQK7_BRADI</name>
<evidence type="ECO:0000256" key="1">
    <source>
        <dbReference type="SAM" id="MobiDB-lite"/>
    </source>
</evidence>
<dbReference type="Gramene" id="PNT76561">
    <property type="protein sequence ID" value="PNT76561"/>
    <property type="gene ID" value="BRADI_1g49520v3"/>
</dbReference>
<gene>
    <name evidence="3" type="primary">LOC100845554</name>
    <name evidence="2" type="ORF">BRADI_1g49520v3</name>
</gene>
<feature type="region of interest" description="Disordered" evidence="1">
    <location>
        <begin position="114"/>
        <end position="157"/>
    </location>
</feature>
<dbReference type="Proteomes" id="UP000008810">
    <property type="component" value="Chromosome 1"/>
</dbReference>
<dbReference type="OrthoDB" id="1225832at2759"/>
<protein>
    <submittedName>
        <fullName evidence="2 3">Uncharacterized protein</fullName>
    </submittedName>
</protein>
<dbReference type="ExpressionAtlas" id="A0A2K2DQK7">
    <property type="expression patterns" value="baseline"/>
</dbReference>
<dbReference type="PANTHER" id="PTHR34190:SF9">
    <property type="entry name" value="BZIP DOMAIN-CONTAINING PROTEIN"/>
    <property type="match status" value="1"/>
</dbReference>